<gene>
    <name evidence="1" type="ORF">MM415A04446_0006</name>
</gene>
<dbReference type="AlphaFoldDB" id="A0A6M3JHU0"/>
<accession>A0A6M3JHU0</accession>
<sequence length="97" mass="10740">MAYLKLEISLAIPEDTNGTLVLASKDEQGNLVGGIKIPTALVTKLPAIRTAIRELKSYARKINDGNSNEEMTVQADVFICHHDDPDRLIPDEPRQEI</sequence>
<reference evidence="1" key="1">
    <citation type="submission" date="2020-03" db="EMBL/GenBank/DDBJ databases">
        <title>The deep terrestrial virosphere.</title>
        <authorList>
            <person name="Holmfeldt K."/>
            <person name="Nilsson E."/>
            <person name="Simone D."/>
            <person name="Lopez-Fernandez M."/>
            <person name="Wu X."/>
            <person name="de Brujin I."/>
            <person name="Lundin D."/>
            <person name="Andersson A."/>
            <person name="Bertilsson S."/>
            <person name="Dopson M."/>
        </authorList>
    </citation>
    <scope>NUCLEOTIDE SEQUENCE</scope>
    <source>
        <strain evidence="1">MM415A04446</strain>
    </source>
</reference>
<protein>
    <submittedName>
        <fullName evidence="1">Uncharacterized protein</fullName>
    </submittedName>
</protein>
<evidence type="ECO:0000313" key="1">
    <source>
        <dbReference type="EMBL" id="QJA69624.1"/>
    </source>
</evidence>
<proteinExistence type="predicted"/>
<name>A0A6M3JHU0_9ZZZZ</name>
<organism evidence="1">
    <name type="scientific">viral metagenome</name>
    <dbReference type="NCBI Taxonomy" id="1070528"/>
    <lineage>
        <taxon>unclassified sequences</taxon>
        <taxon>metagenomes</taxon>
        <taxon>organismal metagenomes</taxon>
    </lineage>
</organism>
<dbReference type="EMBL" id="MT141722">
    <property type="protein sequence ID" value="QJA69624.1"/>
    <property type="molecule type" value="Genomic_DNA"/>
</dbReference>